<name>A0AA38ILH6_9CUCU</name>
<evidence type="ECO:0000259" key="1">
    <source>
        <dbReference type="PROSITE" id="PS51707"/>
    </source>
</evidence>
<dbReference type="AlphaFoldDB" id="A0AA38ILH6"/>
<dbReference type="InterPro" id="IPR023577">
    <property type="entry name" value="CYTH_domain"/>
</dbReference>
<feature type="domain" description="CYTH" evidence="1">
    <location>
        <begin position="1"/>
        <end position="170"/>
    </location>
</feature>
<dbReference type="PANTHER" id="PTHR21028">
    <property type="entry name" value="SI:CH211-156B7.4"/>
    <property type="match status" value="1"/>
</dbReference>
<dbReference type="PROSITE" id="PS51707">
    <property type="entry name" value="CYTH"/>
    <property type="match status" value="1"/>
</dbReference>
<dbReference type="Gene3D" id="2.40.320.10">
    <property type="entry name" value="Hypothetical Protein Pfu-838710-001"/>
    <property type="match status" value="1"/>
</dbReference>
<dbReference type="EMBL" id="JALNTZ010000003">
    <property type="protein sequence ID" value="KAJ3659145.1"/>
    <property type="molecule type" value="Genomic_DNA"/>
</dbReference>
<dbReference type="InterPro" id="IPR033469">
    <property type="entry name" value="CYTH-like_dom_sf"/>
</dbReference>
<dbReference type="PANTHER" id="PTHR21028:SF2">
    <property type="entry name" value="CYTH DOMAIN-CONTAINING PROTEIN"/>
    <property type="match status" value="1"/>
</dbReference>
<proteinExistence type="predicted"/>
<protein>
    <recommendedName>
        <fullName evidence="1">CYTH domain-containing protein</fullName>
    </recommendedName>
</protein>
<dbReference type="InterPro" id="IPR008173">
    <property type="entry name" value="Adenylyl_cyclase_CyaB"/>
</dbReference>
<dbReference type="GO" id="GO:0016462">
    <property type="term" value="F:pyrophosphatase activity"/>
    <property type="evidence" value="ECO:0007669"/>
    <property type="project" value="UniProtKB-ARBA"/>
</dbReference>
<reference evidence="2" key="1">
    <citation type="journal article" date="2023" name="G3 (Bethesda)">
        <title>Whole genome assemblies of Zophobas morio and Tenebrio molitor.</title>
        <authorList>
            <person name="Kaur S."/>
            <person name="Stinson S.A."/>
            <person name="diCenzo G.C."/>
        </authorList>
    </citation>
    <scope>NUCLEOTIDE SEQUENCE</scope>
    <source>
        <strain evidence="2">QUZm001</strain>
    </source>
</reference>
<evidence type="ECO:0000313" key="3">
    <source>
        <dbReference type="Proteomes" id="UP001168821"/>
    </source>
</evidence>
<organism evidence="2 3">
    <name type="scientific">Zophobas morio</name>
    <dbReference type="NCBI Taxonomy" id="2755281"/>
    <lineage>
        <taxon>Eukaryota</taxon>
        <taxon>Metazoa</taxon>
        <taxon>Ecdysozoa</taxon>
        <taxon>Arthropoda</taxon>
        <taxon>Hexapoda</taxon>
        <taxon>Insecta</taxon>
        <taxon>Pterygota</taxon>
        <taxon>Neoptera</taxon>
        <taxon>Endopterygota</taxon>
        <taxon>Coleoptera</taxon>
        <taxon>Polyphaga</taxon>
        <taxon>Cucujiformia</taxon>
        <taxon>Tenebrionidae</taxon>
        <taxon>Zophobas</taxon>
    </lineage>
</organism>
<dbReference type="SUPFAM" id="SSF55154">
    <property type="entry name" value="CYTH-like phosphatases"/>
    <property type="match status" value="1"/>
</dbReference>
<keyword evidence="3" id="KW-1185">Reference proteome</keyword>
<gene>
    <name evidence="2" type="ORF">Zmor_010850</name>
</gene>
<comment type="caution">
    <text evidence="2">The sequence shown here is derived from an EMBL/GenBank/DDBJ whole genome shotgun (WGS) entry which is preliminary data.</text>
</comment>
<accession>A0AA38ILH6</accession>
<dbReference type="CDD" id="cd07890">
    <property type="entry name" value="CYTH-like_AC_IV-like"/>
    <property type="match status" value="1"/>
</dbReference>
<sequence length="171" mass="19002">MRNVEIKARIKELSAILEKARLLSGSSGELIKQHDTFYCVQKGRLKLRKFESGDSELIYYERPDVEGPKLSSYSKAEIKAQSTSGLNDVLDQALGTSGVVKKVRHLFMVDQTRVHVDSVEGLGDFMELEVALKPEQSVEDGEKIAVSLMEQLGVGKEDLLSGAYTDLLKQK</sequence>
<dbReference type="SMART" id="SM01118">
    <property type="entry name" value="CYTH"/>
    <property type="match status" value="1"/>
</dbReference>
<dbReference type="Pfam" id="PF01928">
    <property type="entry name" value="CYTH"/>
    <property type="match status" value="1"/>
</dbReference>
<dbReference type="Proteomes" id="UP001168821">
    <property type="component" value="Unassembled WGS sequence"/>
</dbReference>
<evidence type="ECO:0000313" key="2">
    <source>
        <dbReference type="EMBL" id="KAJ3659145.1"/>
    </source>
</evidence>